<dbReference type="RefSeq" id="WP_275468746.1">
    <property type="nucleotide sequence ID" value="NZ_CP110232.1"/>
</dbReference>
<keyword evidence="6" id="KW-1185">Reference proteome</keyword>
<dbReference type="InterPro" id="IPR050664">
    <property type="entry name" value="Octanoyltrans_LipM/LipL"/>
</dbReference>
<comment type="catalytic activity">
    <reaction evidence="3">
        <text>N(6)-octanoyl-L-lysyl-[glycine-cleavage complex H protein] + L-lysyl-[lipoyl-carrier protein] = N(6)-octanoyl-L-lysyl-[lipoyl-carrier protein] + L-lysyl-[glycine-cleavage complex H protein]</text>
        <dbReference type="Rhea" id="RHEA:20213"/>
        <dbReference type="Rhea" id="RHEA-COMP:10500"/>
        <dbReference type="Rhea" id="RHEA-COMP:10501"/>
        <dbReference type="Rhea" id="RHEA-COMP:10503"/>
        <dbReference type="Rhea" id="RHEA-COMP:10504"/>
        <dbReference type="ChEBI" id="CHEBI:29969"/>
        <dbReference type="ChEBI" id="CHEBI:78809"/>
        <dbReference type="EC" id="2.3.1.204"/>
    </reaction>
</comment>
<dbReference type="GO" id="GO:0009249">
    <property type="term" value="P:protein lipoylation"/>
    <property type="evidence" value="ECO:0007669"/>
    <property type="project" value="UniProtKB-UniRule"/>
</dbReference>
<comment type="miscellaneous">
    <text evidence="3">The reaction proceeds via a thioester-linked acyl-enzyme intermediate.</text>
</comment>
<protein>
    <recommendedName>
        <fullName evidence="3">Octanoyl-[GcvH]:protein N-octanoyltransferase</fullName>
        <ecNumber evidence="3">2.3.1.204</ecNumber>
    </recommendedName>
    <alternativeName>
        <fullName evidence="3">Octanoyl-[GcvH]:E2 amidotransferase</fullName>
    </alternativeName>
</protein>
<evidence type="ECO:0000256" key="3">
    <source>
        <dbReference type="HAMAP-Rule" id="MF_02119"/>
    </source>
</evidence>
<evidence type="ECO:0000259" key="4">
    <source>
        <dbReference type="PROSITE" id="PS51733"/>
    </source>
</evidence>
<feature type="active site" description="Acyl-thioester intermediate" evidence="3">
    <location>
        <position position="149"/>
    </location>
</feature>
<dbReference type="GO" id="GO:0016874">
    <property type="term" value="F:ligase activity"/>
    <property type="evidence" value="ECO:0007669"/>
    <property type="project" value="UniProtKB-KW"/>
</dbReference>
<dbReference type="EC" id="2.3.1.204" evidence="3"/>
<dbReference type="Proteomes" id="UP001179647">
    <property type="component" value="Chromosome"/>
</dbReference>
<dbReference type="Gene3D" id="3.30.930.10">
    <property type="entry name" value="Bira Bifunctional Protein, Domain 2"/>
    <property type="match status" value="1"/>
</dbReference>
<dbReference type="CDD" id="cd16443">
    <property type="entry name" value="LplA"/>
    <property type="match status" value="1"/>
</dbReference>
<comment type="function">
    <text evidence="3">Catalyzes the amidotransfer (transamidation) of the octanoyl moiety from octanoyl-GcvH to the lipoyl domain of the E2 subunit of lipoate-dependent enzymes.</text>
</comment>
<keyword evidence="5" id="KW-0436">Ligase</keyword>
<dbReference type="HAMAP" id="MF_02119">
    <property type="entry name" value="LipL"/>
    <property type="match status" value="1"/>
</dbReference>
<dbReference type="InterPro" id="IPR004143">
    <property type="entry name" value="BPL_LPL_catalytic"/>
</dbReference>
<dbReference type="PANTHER" id="PTHR43679:SF2">
    <property type="entry name" value="OCTANOYL-[GCVH]:PROTEIN N-OCTANOYLTRANSFERASE"/>
    <property type="match status" value="1"/>
</dbReference>
<reference evidence="5" key="1">
    <citation type="submission" date="2022-10" db="EMBL/GenBank/DDBJ databases">
        <title>Vagococcus sp. isolated from poultry meat.</title>
        <authorList>
            <person name="Johansson P."/>
            <person name="Bjorkroth J."/>
        </authorList>
    </citation>
    <scope>NUCLEOTIDE SEQUENCE</scope>
    <source>
        <strain evidence="5">STAA11</strain>
    </source>
</reference>
<keyword evidence="1 3" id="KW-0808">Transferase</keyword>
<evidence type="ECO:0000313" key="5">
    <source>
        <dbReference type="EMBL" id="WEG72943.1"/>
    </source>
</evidence>
<evidence type="ECO:0000256" key="2">
    <source>
        <dbReference type="ARBA" id="ARBA00023315"/>
    </source>
</evidence>
<keyword evidence="2 3" id="KW-0012">Acyltransferase</keyword>
<feature type="domain" description="BPL/LPL catalytic" evidence="4">
    <location>
        <begin position="43"/>
        <end position="229"/>
    </location>
</feature>
<sequence length="291" mass="32788">MMKTYQTLFKQSNSLLFNQPCVMQKDALTPFALTDVFIQYVATHNVPIFHFWQANQCVILGMKDTRVTNLPAGLNVFKTAGYHFLARNSGGLAVVADEGVLNFSIIIPNSTEEKITVPEAYDFMTNVIQRAFDDFTCTIEAKEISASYCPGDYDLSINNKKFAGISQRRIGTGIAIMIYLSVNGHQIERGQMVHDFYKQSLEEEFGNNGYPPVDPYSMANLSDLLQQDLSVEDVKKRITTVLTADFIQELSDQPLQTFIGQPTENESFQKHMAKMIKRNETILNDLEGVPL</sequence>
<dbReference type="InterPro" id="IPR045864">
    <property type="entry name" value="aa-tRNA-synth_II/BPL/LPL"/>
</dbReference>
<gene>
    <name evidence="3" type="primary">lipL</name>
    <name evidence="5" type="ORF">OL234_08175</name>
</gene>
<proteinExistence type="inferred from homology"/>
<dbReference type="Pfam" id="PF21948">
    <property type="entry name" value="LplA-B_cat"/>
    <property type="match status" value="1"/>
</dbReference>
<organism evidence="5 6">
    <name type="scientific">Vagococcus intermedius</name>
    <dbReference type="NCBI Taxonomy" id="2991418"/>
    <lineage>
        <taxon>Bacteria</taxon>
        <taxon>Bacillati</taxon>
        <taxon>Bacillota</taxon>
        <taxon>Bacilli</taxon>
        <taxon>Lactobacillales</taxon>
        <taxon>Enterococcaceae</taxon>
        <taxon>Vagococcus</taxon>
    </lineage>
</organism>
<name>A0AAF0I5F2_9ENTE</name>
<dbReference type="AlphaFoldDB" id="A0AAF0I5F2"/>
<accession>A0AAF0I5F2</accession>
<evidence type="ECO:0000256" key="1">
    <source>
        <dbReference type="ARBA" id="ARBA00022679"/>
    </source>
</evidence>
<comment type="pathway">
    <text evidence="3">Protein modification; protein lipoylation via endogenous pathway; protein N(6)-(lipoyl)lysine from octanoyl-[acyl-carrier-protein].</text>
</comment>
<dbReference type="EMBL" id="CP110232">
    <property type="protein sequence ID" value="WEG72943.1"/>
    <property type="molecule type" value="Genomic_DNA"/>
</dbReference>
<dbReference type="InterPro" id="IPR024897">
    <property type="entry name" value="LipL"/>
</dbReference>
<evidence type="ECO:0000313" key="6">
    <source>
        <dbReference type="Proteomes" id="UP001179647"/>
    </source>
</evidence>
<dbReference type="PANTHER" id="PTHR43679">
    <property type="entry name" value="OCTANOYLTRANSFERASE LIPM-RELATED"/>
    <property type="match status" value="1"/>
</dbReference>
<feature type="site" description="Lowers pKa of active site Cys" evidence="3">
    <location>
        <position position="161"/>
    </location>
</feature>
<dbReference type="GO" id="GO:0009107">
    <property type="term" value="P:lipoate biosynthetic process"/>
    <property type="evidence" value="ECO:0007669"/>
    <property type="project" value="UniProtKB-UniRule"/>
</dbReference>
<dbReference type="GO" id="GO:0033819">
    <property type="term" value="F:lipoyl(octanoyl) transferase activity"/>
    <property type="evidence" value="ECO:0007669"/>
    <property type="project" value="InterPro"/>
</dbReference>
<dbReference type="KEGG" id="vie:OL234_08175"/>
<dbReference type="SUPFAM" id="SSF55681">
    <property type="entry name" value="Class II aaRS and biotin synthetases"/>
    <property type="match status" value="1"/>
</dbReference>
<dbReference type="PROSITE" id="PS51733">
    <property type="entry name" value="BPL_LPL_CATALYTIC"/>
    <property type="match status" value="1"/>
</dbReference>
<comment type="similarity">
    <text evidence="3">Belongs to the octanoyltransferase LipL family.</text>
</comment>